<dbReference type="CDD" id="cd11064">
    <property type="entry name" value="CYP86A"/>
    <property type="match status" value="1"/>
</dbReference>
<dbReference type="EMBL" id="JAMRDG010000002">
    <property type="protein sequence ID" value="KAJ3690499.1"/>
    <property type="molecule type" value="Genomic_DNA"/>
</dbReference>
<dbReference type="AlphaFoldDB" id="A0AAD6EN24"/>
<name>A0AAD6EN24_9POAL</name>
<keyword evidence="4 5" id="KW-0408">Iron</keyword>
<organism evidence="8 9">
    <name type="scientific">Rhynchospora tenuis</name>
    <dbReference type="NCBI Taxonomy" id="198213"/>
    <lineage>
        <taxon>Eukaryota</taxon>
        <taxon>Viridiplantae</taxon>
        <taxon>Streptophyta</taxon>
        <taxon>Embryophyta</taxon>
        <taxon>Tracheophyta</taxon>
        <taxon>Spermatophyta</taxon>
        <taxon>Magnoliopsida</taxon>
        <taxon>Liliopsida</taxon>
        <taxon>Poales</taxon>
        <taxon>Cyperaceae</taxon>
        <taxon>Cyperoideae</taxon>
        <taxon>Rhynchosporeae</taxon>
        <taxon>Rhynchospora</taxon>
    </lineage>
</organism>
<dbReference type="GO" id="GO:0006629">
    <property type="term" value="P:lipid metabolic process"/>
    <property type="evidence" value="ECO:0007669"/>
    <property type="project" value="UniProtKB-ARBA"/>
</dbReference>
<keyword evidence="6" id="KW-0503">Monooxygenase</keyword>
<keyword evidence="7" id="KW-1133">Transmembrane helix</keyword>
<sequence length="551" mass="63423">MPKPCHNKIFCHCSLRPYKLDLPCIDNTNMSPLRNVNDCLIQIRERILNNMDYYPWLCLSLLSAFIYLFLFSKLSKRTTSPPFGPYSSRGFPIIGHIPHFIIHRHRFLDWTTDLLAGSPTNTVTIHQPVQLVITANPENLEYFLKVNHQNYPKGPVITSTLRDFLGGGIFNSDGEQWKAQRKATSFEFNNKSLRAFVVDHVKHEISTRLIPLLNKYASTGEVLDLQDVFERFTMDSVCRLVFGEDPACLKGDSDDVSYYSCSFADAFKEAEDLSAGRFYYALPCLWKLKKWFDIGSEYRLRCSIETVHNYAMDIVRLKKKKIENSSTHDFDLLSRFIASGQYSDAYLRDFIVNLILAGRETTSSAMVWFFWLLSQRPDVKQKVLEEINSVKGDLGFQELREMNYLHAAITEAMRLYPPVPINSAMCREDDILPDGTFVGKQWFMCYSAYAMGRMETIWGKDCMDYKPDRWLEDGVYRSASPFKYSAFHAGPRSCLGKEMAYIQIKSVVACLLKNFELEVMEKNKRPEMVLSLTLRMKHGLAVRVGGCAKIN</sequence>
<dbReference type="GO" id="GO:0005506">
    <property type="term" value="F:iron ion binding"/>
    <property type="evidence" value="ECO:0007669"/>
    <property type="project" value="InterPro"/>
</dbReference>
<evidence type="ECO:0000256" key="1">
    <source>
        <dbReference type="ARBA" id="ARBA00010617"/>
    </source>
</evidence>
<evidence type="ECO:0000256" key="2">
    <source>
        <dbReference type="ARBA" id="ARBA00022723"/>
    </source>
</evidence>
<dbReference type="InterPro" id="IPR001128">
    <property type="entry name" value="Cyt_P450"/>
</dbReference>
<evidence type="ECO:0000256" key="4">
    <source>
        <dbReference type="ARBA" id="ARBA00023004"/>
    </source>
</evidence>
<keyword evidence="7" id="KW-0472">Membrane</keyword>
<evidence type="ECO:0000256" key="3">
    <source>
        <dbReference type="ARBA" id="ARBA00023002"/>
    </source>
</evidence>
<proteinExistence type="inferred from homology"/>
<dbReference type="GO" id="GO:0020037">
    <property type="term" value="F:heme binding"/>
    <property type="evidence" value="ECO:0007669"/>
    <property type="project" value="InterPro"/>
</dbReference>
<comment type="similarity">
    <text evidence="1 6">Belongs to the cytochrome P450 family.</text>
</comment>
<evidence type="ECO:0000313" key="9">
    <source>
        <dbReference type="Proteomes" id="UP001210211"/>
    </source>
</evidence>
<feature type="binding site" description="axial binding residue" evidence="5">
    <location>
        <position position="494"/>
    </location>
    <ligand>
        <name>heme</name>
        <dbReference type="ChEBI" id="CHEBI:30413"/>
    </ligand>
    <ligandPart>
        <name>Fe</name>
        <dbReference type="ChEBI" id="CHEBI:18248"/>
    </ligandPart>
</feature>
<keyword evidence="3 6" id="KW-0560">Oxidoreductase</keyword>
<evidence type="ECO:0000256" key="5">
    <source>
        <dbReference type="PIRSR" id="PIRSR602401-1"/>
    </source>
</evidence>
<dbReference type="PRINTS" id="PR00385">
    <property type="entry name" value="P450"/>
</dbReference>
<evidence type="ECO:0000256" key="7">
    <source>
        <dbReference type="SAM" id="Phobius"/>
    </source>
</evidence>
<keyword evidence="2 5" id="KW-0479">Metal-binding</keyword>
<dbReference type="PRINTS" id="PR00463">
    <property type="entry name" value="EP450I"/>
</dbReference>
<reference evidence="8 9" key="1">
    <citation type="journal article" date="2022" name="Cell">
        <title>Repeat-based holocentromeres influence genome architecture and karyotype evolution.</title>
        <authorList>
            <person name="Hofstatter P.G."/>
            <person name="Thangavel G."/>
            <person name="Lux T."/>
            <person name="Neumann P."/>
            <person name="Vondrak T."/>
            <person name="Novak P."/>
            <person name="Zhang M."/>
            <person name="Costa L."/>
            <person name="Castellani M."/>
            <person name="Scott A."/>
            <person name="Toegelov H."/>
            <person name="Fuchs J."/>
            <person name="Mata-Sucre Y."/>
            <person name="Dias Y."/>
            <person name="Vanzela A.L.L."/>
            <person name="Huettel B."/>
            <person name="Almeida C.C.S."/>
            <person name="Simkova H."/>
            <person name="Souza G."/>
            <person name="Pedrosa-Harand A."/>
            <person name="Macas J."/>
            <person name="Mayer K.F.X."/>
            <person name="Houben A."/>
            <person name="Marques A."/>
        </authorList>
    </citation>
    <scope>NUCLEOTIDE SEQUENCE [LARGE SCALE GENOMIC DNA]</scope>
    <source>
        <strain evidence="8">RhyTen1mFocal</strain>
    </source>
</reference>
<dbReference type="Proteomes" id="UP001210211">
    <property type="component" value="Unassembled WGS sequence"/>
</dbReference>
<dbReference type="InterPro" id="IPR002401">
    <property type="entry name" value="Cyt_P450_E_grp-I"/>
</dbReference>
<evidence type="ECO:0000313" key="8">
    <source>
        <dbReference type="EMBL" id="KAJ3690499.1"/>
    </source>
</evidence>
<dbReference type="PANTHER" id="PTHR24296">
    <property type="entry name" value="CYTOCHROME P450"/>
    <property type="match status" value="1"/>
</dbReference>
<feature type="transmembrane region" description="Helical" evidence="7">
    <location>
        <begin position="53"/>
        <end position="71"/>
    </location>
</feature>
<keyword evidence="7" id="KW-0812">Transmembrane</keyword>
<comment type="cofactor">
    <cofactor evidence="5">
        <name>heme</name>
        <dbReference type="ChEBI" id="CHEBI:30413"/>
    </cofactor>
</comment>
<evidence type="ECO:0008006" key="10">
    <source>
        <dbReference type="Google" id="ProtNLM"/>
    </source>
</evidence>
<dbReference type="SUPFAM" id="SSF48264">
    <property type="entry name" value="Cytochrome P450"/>
    <property type="match status" value="1"/>
</dbReference>
<evidence type="ECO:0000256" key="6">
    <source>
        <dbReference type="RuleBase" id="RU000461"/>
    </source>
</evidence>
<keyword evidence="5 6" id="KW-0349">Heme</keyword>
<dbReference type="Gene3D" id="1.10.630.10">
    <property type="entry name" value="Cytochrome P450"/>
    <property type="match status" value="1"/>
</dbReference>
<comment type="caution">
    <text evidence="8">The sequence shown here is derived from an EMBL/GenBank/DDBJ whole genome shotgun (WGS) entry which is preliminary data.</text>
</comment>
<dbReference type="PROSITE" id="PS00086">
    <property type="entry name" value="CYTOCHROME_P450"/>
    <property type="match status" value="1"/>
</dbReference>
<dbReference type="InterPro" id="IPR017972">
    <property type="entry name" value="Cyt_P450_CS"/>
</dbReference>
<keyword evidence="9" id="KW-1185">Reference proteome</keyword>
<accession>A0AAD6EN24</accession>
<dbReference type="InterPro" id="IPR036396">
    <property type="entry name" value="Cyt_P450_sf"/>
</dbReference>
<dbReference type="GO" id="GO:0004497">
    <property type="term" value="F:monooxygenase activity"/>
    <property type="evidence" value="ECO:0007669"/>
    <property type="project" value="UniProtKB-KW"/>
</dbReference>
<dbReference type="GO" id="GO:0016705">
    <property type="term" value="F:oxidoreductase activity, acting on paired donors, with incorporation or reduction of molecular oxygen"/>
    <property type="evidence" value="ECO:0007669"/>
    <property type="project" value="InterPro"/>
</dbReference>
<dbReference type="Pfam" id="PF00067">
    <property type="entry name" value="p450"/>
    <property type="match status" value="1"/>
</dbReference>
<protein>
    <recommendedName>
        <fullName evidence="10">Cytochrome P450</fullName>
    </recommendedName>
</protein>
<gene>
    <name evidence="8" type="ORF">LUZ61_019663</name>
</gene>